<sequence length="637" mass="68802">KNMKKLSLSLPSANSTTSSFQLPAEPQTPALSPSRPTRPRRPSIISLPPPTIPTATLLHRKEEDGGAETVPYSDGPIQVIPGIWIGSEDNARDWKGLMERGIKSILNVAKEVASPFDTPQHPNSALRPAMSTPDFRTRNSTTEPTFYPAHPSSGRPAMHYLKLQWSHGQQNLVDDGFKDGMAFADAALQRGDGCLVHCQCGISRSATMVIAIVMRAAAERHTYVPPEVWALPGMQGAYAFVKEKSTHVGPNMSLIYQLLEYEKKLRGDRGTASDSDASSGTDDEEEWGRRRRLMEEGSDNDADERESTLVMQEAQALDKAMEDRIVARKSSASSVSSTGSGLGMGPAWRSRYASRKRTGSVASSQTNRSFISEDLVEEDEEQELLGLNRGFDTESRQSRTEESSTTTSSPDDEHDGTPRNKSMLMVTPPSLATARPLPSAPVWKTSFSIPPPPATAVRSTFQLPPRPKPKTKLRPTNLSILPPVPSSPVTLVIEAEETPAPPPTSRAAPAVSPCTPAALPPVRRRAESRKLAPPPLHLRSSVLRKASTGSADLGAGAQTPSQTLFVFPPSPTLTTRTPSAMTLMSHHAGPVPFPSLSTPRVSTFHSKGRTRSFIGLGAPPTPTIAFSKVDVRGYVGL</sequence>
<feature type="non-terminal residue" evidence="8">
    <location>
        <position position="637"/>
    </location>
</feature>
<keyword evidence="9" id="KW-1185">Reference proteome</keyword>
<reference evidence="9" key="1">
    <citation type="submission" date="2014-04" db="EMBL/GenBank/DDBJ databases">
        <title>Evolutionary Origins and Diversification of the Mycorrhizal Mutualists.</title>
        <authorList>
            <consortium name="DOE Joint Genome Institute"/>
            <consortium name="Mycorrhizal Genomics Consortium"/>
            <person name="Kohler A."/>
            <person name="Kuo A."/>
            <person name="Nagy L.G."/>
            <person name="Floudas D."/>
            <person name="Copeland A."/>
            <person name="Barry K.W."/>
            <person name="Cichocki N."/>
            <person name="Veneault-Fourrey C."/>
            <person name="LaButti K."/>
            <person name="Lindquist E.A."/>
            <person name="Lipzen A."/>
            <person name="Lundell T."/>
            <person name="Morin E."/>
            <person name="Murat C."/>
            <person name="Riley R."/>
            <person name="Ohm R."/>
            <person name="Sun H."/>
            <person name="Tunlid A."/>
            <person name="Henrissat B."/>
            <person name="Grigoriev I.V."/>
            <person name="Hibbett D.S."/>
            <person name="Martin F."/>
        </authorList>
    </citation>
    <scope>NUCLEOTIDE SEQUENCE [LARGE SCALE GENOMIC DNA]</scope>
    <source>
        <strain evidence="9">FD-334 SS-4</strain>
    </source>
</reference>
<feature type="region of interest" description="Disordered" evidence="5">
    <location>
        <begin position="115"/>
        <end position="134"/>
    </location>
</feature>
<dbReference type="Proteomes" id="UP000054270">
    <property type="component" value="Unassembled WGS sequence"/>
</dbReference>
<dbReference type="AlphaFoldDB" id="A0A0D2MQB9"/>
<dbReference type="SUPFAM" id="SSF52799">
    <property type="entry name" value="(Phosphotyrosine protein) phosphatases II"/>
    <property type="match status" value="1"/>
</dbReference>
<dbReference type="SMART" id="SM00195">
    <property type="entry name" value="DSPc"/>
    <property type="match status" value="1"/>
</dbReference>
<feature type="domain" description="Tyrosine-protein phosphatase" evidence="6">
    <location>
        <begin position="75"/>
        <end position="267"/>
    </location>
</feature>
<dbReference type="InterPro" id="IPR016130">
    <property type="entry name" value="Tyr_Pase_AS"/>
</dbReference>
<dbReference type="InterPro" id="IPR000340">
    <property type="entry name" value="Dual-sp_phosphatase_cat-dom"/>
</dbReference>
<dbReference type="GO" id="GO:0043409">
    <property type="term" value="P:negative regulation of MAPK cascade"/>
    <property type="evidence" value="ECO:0007669"/>
    <property type="project" value="TreeGrafter"/>
</dbReference>
<organism evidence="8 9">
    <name type="scientific">Hypholoma sublateritium (strain FD-334 SS-4)</name>
    <dbReference type="NCBI Taxonomy" id="945553"/>
    <lineage>
        <taxon>Eukaryota</taxon>
        <taxon>Fungi</taxon>
        <taxon>Dikarya</taxon>
        <taxon>Basidiomycota</taxon>
        <taxon>Agaricomycotina</taxon>
        <taxon>Agaricomycetes</taxon>
        <taxon>Agaricomycetidae</taxon>
        <taxon>Agaricales</taxon>
        <taxon>Agaricineae</taxon>
        <taxon>Strophariaceae</taxon>
        <taxon>Hypholoma</taxon>
    </lineage>
</organism>
<evidence type="ECO:0000259" key="7">
    <source>
        <dbReference type="PROSITE" id="PS50056"/>
    </source>
</evidence>
<dbReference type="OMA" id="DNARDWP"/>
<dbReference type="EMBL" id="KN817529">
    <property type="protein sequence ID" value="KJA26163.1"/>
    <property type="molecule type" value="Genomic_DNA"/>
</dbReference>
<dbReference type="GO" id="GO:0017017">
    <property type="term" value="F:MAP kinase tyrosine/serine/threonine phosphatase activity"/>
    <property type="evidence" value="ECO:0007669"/>
    <property type="project" value="TreeGrafter"/>
</dbReference>
<evidence type="ECO:0000256" key="1">
    <source>
        <dbReference type="ARBA" id="ARBA00008601"/>
    </source>
</evidence>
<dbReference type="PROSITE" id="PS00383">
    <property type="entry name" value="TYR_PHOSPHATASE_1"/>
    <property type="match status" value="1"/>
</dbReference>
<dbReference type="PANTHER" id="PTHR10159">
    <property type="entry name" value="DUAL SPECIFICITY PROTEIN PHOSPHATASE"/>
    <property type="match status" value="1"/>
</dbReference>
<dbReference type="InterPro" id="IPR000387">
    <property type="entry name" value="Tyr_Pase_dom"/>
</dbReference>
<dbReference type="PROSITE" id="PS50054">
    <property type="entry name" value="TYR_PHOSPHATASE_DUAL"/>
    <property type="match status" value="1"/>
</dbReference>
<dbReference type="PANTHER" id="PTHR10159:SF519">
    <property type="entry name" value="DUAL SPECIFICITY PROTEIN PHOSPHATASE MPK3"/>
    <property type="match status" value="1"/>
</dbReference>
<dbReference type="EC" id="3.1.3.48" evidence="2"/>
<feature type="non-terminal residue" evidence="8">
    <location>
        <position position="1"/>
    </location>
</feature>
<dbReference type="InterPro" id="IPR020422">
    <property type="entry name" value="TYR_PHOSPHATASE_DUAL_dom"/>
</dbReference>
<protein>
    <recommendedName>
        <fullName evidence="2">protein-tyrosine-phosphatase</fullName>
        <ecNumber evidence="2">3.1.3.48</ecNumber>
    </recommendedName>
</protein>
<feature type="region of interest" description="Disordered" evidence="5">
    <location>
        <begin position="267"/>
        <end position="307"/>
    </location>
</feature>
<dbReference type="Pfam" id="PF00782">
    <property type="entry name" value="DSPc"/>
    <property type="match status" value="1"/>
</dbReference>
<name>A0A0D2MQB9_HYPSF</name>
<dbReference type="OrthoDB" id="2017893at2759"/>
<dbReference type="Gene3D" id="3.90.190.10">
    <property type="entry name" value="Protein tyrosine phosphatase superfamily"/>
    <property type="match status" value="1"/>
</dbReference>
<evidence type="ECO:0000313" key="9">
    <source>
        <dbReference type="Proteomes" id="UP000054270"/>
    </source>
</evidence>
<keyword evidence="4" id="KW-0904">Protein phosphatase</keyword>
<comment type="similarity">
    <text evidence="1">Belongs to the protein-tyrosine phosphatase family. Non-receptor class dual specificity subfamily.</text>
</comment>
<proteinExistence type="inferred from homology"/>
<gene>
    <name evidence="8" type="ORF">HYPSUDRAFT_114070</name>
</gene>
<feature type="compositionally biased region" description="Basic and acidic residues" evidence="5">
    <location>
        <begin position="391"/>
        <end position="402"/>
    </location>
</feature>
<dbReference type="GO" id="GO:0033550">
    <property type="term" value="F:MAP kinase tyrosine phosphatase activity"/>
    <property type="evidence" value="ECO:0007669"/>
    <property type="project" value="TreeGrafter"/>
</dbReference>
<dbReference type="PROSITE" id="PS50056">
    <property type="entry name" value="TYR_PHOSPHATASE_2"/>
    <property type="match status" value="1"/>
</dbReference>
<feature type="compositionally biased region" description="Polar residues" evidence="5">
    <location>
        <begin position="9"/>
        <end position="21"/>
    </location>
</feature>
<dbReference type="GO" id="GO:0008330">
    <property type="term" value="F:protein tyrosine/threonine phosphatase activity"/>
    <property type="evidence" value="ECO:0007669"/>
    <property type="project" value="TreeGrafter"/>
</dbReference>
<feature type="domain" description="Tyrosine specific protein phosphatases" evidence="7">
    <location>
        <begin position="175"/>
        <end position="214"/>
    </location>
</feature>
<evidence type="ECO:0000256" key="5">
    <source>
        <dbReference type="SAM" id="MobiDB-lite"/>
    </source>
</evidence>
<keyword evidence="3" id="KW-0378">Hydrolase</keyword>
<feature type="compositionally biased region" description="Low complexity" evidence="5">
    <location>
        <begin position="330"/>
        <end position="339"/>
    </location>
</feature>
<dbReference type="STRING" id="945553.A0A0D2MQB9"/>
<evidence type="ECO:0000256" key="3">
    <source>
        <dbReference type="ARBA" id="ARBA00022801"/>
    </source>
</evidence>
<dbReference type="InterPro" id="IPR029021">
    <property type="entry name" value="Prot-tyrosine_phosphatase-like"/>
</dbReference>
<feature type="region of interest" description="Disordered" evidence="5">
    <location>
        <begin position="385"/>
        <end position="424"/>
    </location>
</feature>
<accession>A0A0D2MQB9</accession>
<dbReference type="GO" id="GO:0005737">
    <property type="term" value="C:cytoplasm"/>
    <property type="evidence" value="ECO:0007669"/>
    <property type="project" value="TreeGrafter"/>
</dbReference>
<feature type="region of interest" description="Disordered" evidence="5">
    <location>
        <begin position="454"/>
        <end position="482"/>
    </location>
</feature>
<feature type="region of interest" description="Disordered" evidence="5">
    <location>
        <begin position="1"/>
        <end position="53"/>
    </location>
</feature>
<feature type="region of interest" description="Disordered" evidence="5">
    <location>
        <begin position="328"/>
        <end position="347"/>
    </location>
</feature>
<evidence type="ECO:0000256" key="4">
    <source>
        <dbReference type="ARBA" id="ARBA00022912"/>
    </source>
</evidence>
<evidence type="ECO:0000313" key="8">
    <source>
        <dbReference type="EMBL" id="KJA26163.1"/>
    </source>
</evidence>
<evidence type="ECO:0000259" key="6">
    <source>
        <dbReference type="PROSITE" id="PS50054"/>
    </source>
</evidence>
<evidence type="ECO:0000256" key="2">
    <source>
        <dbReference type="ARBA" id="ARBA00013064"/>
    </source>
</evidence>